<protein>
    <submittedName>
        <fullName evidence="1">XRE family transcriptional regulator</fullName>
    </submittedName>
</protein>
<dbReference type="RefSeq" id="WP_170175443.1">
    <property type="nucleotide sequence ID" value="NZ_BMFB01000002.1"/>
</dbReference>
<dbReference type="AlphaFoldDB" id="A0A3T0E702"/>
<keyword evidence="2" id="KW-1185">Reference proteome</keyword>
<dbReference type="InterPro" id="IPR001387">
    <property type="entry name" value="Cro/C1-type_HTH"/>
</dbReference>
<dbReference type="GO" id="GO:0003677">
    <property type="term" value="F:DNA binding"/>
    <property type="evidence" value="ECO:0007669"/>
    <property type="project" value="InterPro"/>
</dbReference>
<dbReference type="EMBL" id="CP018911">
    <property type="protein sequence ID" value="AZU03195.1"/>
    <property type="molecule type" value="Genomic_DNA"/>
</dbReference>
<dbReference type="Pfam" id="PF13560">
    <property type="entry name" value="HTH_31"/>
    <property type="match status" value="1"/>
</dbReference>
<evidence type="ECO:0000313" key="2">
    <source>
        <dbReference type="Proteomes" id="UP000286954"/>
    </source>
</evidence>
<dbReference type="CDD" id="cd00093">
    <property type="entry name" value="HTH_XRE"/>
    <property type="match status" value="1"/>
</dbReference>
<reference evidence="1 2" key="1">
    <citation type="submission" date="2016-12" db="EMBL/GenBank/DDBJ databases">
        <title>The genome of dimorphic prosthecate Glycocaulis alkaliphilus 6b-8t, isolated from crude oil dictates its adaptability in petroleum environments.</title>
        <authorList>
            <person name="Wu X.-L."/>
            <person name="Geng S."/>
        </authorList>
    </citation>
    <scope>NUCLEOTIDE SEQUENCE [LARGE SCALE GENOMIC DNA]</scope>
    <source>
        <strain evidence="1 2">6B-8</strain>
    </source>
</reference>
<proteinExistence type="predicted"/>
<gene>
    <name evidence="1" type="ORF">X907_0650</name>
</gene>
<dbReference type="SUPFAM" id="SSF47413">
    <property type="entry name" value="lambda repressor-like DNA-binding domains"/>
    <property type="match status" value="1"/>
</dbReference>
<organism evidence="1 2">
    <name type="scientific">Glycocaulis alkaliphilus</name>
    <dbReference type="NCBI Taxonomy" id="1434191"/>
    <lineage>
        <taxon>Bacteria</taxon>
        <taxon>Pseudomonadati</taxon>
        <taxon>Pseudomonadota</taxon>
        <taxon>Alphaproteobacteria</taxon>
        <taxon>Maricaulales</taxon>
        <taxon>Maricaulaceae</taxon>
        <taxon>Glycocaulis</taxon>
    </lineage>
</organism>
<dbReference type="SMART" id="SM00530">
    <property type="entry name" value="HTH_XRE"/>
    <property type="match status" value="1"/>
</dbReference>
<dbReference type="PROSITE" id="PS50943">
    <property type="entry name" value="HTH_CROC1"/>
    <property type="match status" value="1"/>
</dbReference>
<name>A0A3T0E702_9PROT</name>
<accession>A0A3T0E702</accession>
<dbReference type="Proteomes" id="UP000286954">
    <property type="component" value="Chromosome"/>
</dbReference>
<dbReference type="KEGG" id="gak:X907_0650"/>
<dbReference type="Gene3D" id="1.10.260.40">
    <property type="entry name" value="lambda repressor-like DNA-binding domains"/>
    <property type="match status" value="1"/>
</dbReference>
<evidence type="ECO:0000313" key="1">
    <source>
        <dbReference type="EMBL" id="AZU03195.1"/>
    </source>
</evidence>
<dbReference type="InterPro" id="IPR010982">
    <property type="entry name" value="Lambda_DNA-bd_dom_sf"/>
</dbReference>
<sequence>MGKAKLENIAALLWQFRRRTGLKQEAVAEHLGVSQGYYSRLESGRLMPSTAVYNRITALVASPAFEDAAVRWRKAVRHSYSPVSMVVADRDTVRILEVSQGFRAMGGVYARLRTWDVLENILGEDFDRQAIKLRAMGAFDGALNLVRNIWVAGGAEQTAFFKAVTTVLPDENYKYVLYSQNVEISEQEYNSYAPDERITALER</sequence>